<proteinExistence type="predicted"/>
<keyword evidence="1" id="KW-1133">Transmembrane helix</keyword>
<keyword evidence="3" id="KW-1185">Reference proteome</keyword>
<comment type="caution">
    <text evidence="2">The sequence shown here is derived from an EMBL/GenBank/DDBJ whole genome shotgun (WGS) entry which is preliminary data.</text>
</comment>
<evidence type="ECO:0008006" key="4">
    <source>
        <dbReference type="Google" id="ProtNLM"/>
    </source>
</evidence>
<evidence type="ECO:0000256" key="1">
    <source>
        <dbReference type="SAM" id="Phobius"/>
    </source>
</evidence>
<keyword evidence="1" id="KW-0812">Transmembrane</keyword>
<dbReference type="Proteomes" id="UP001500908">
    <property type="component" value="Unassembled WGS sequence"/>
</dbReference>
<sequence>MSNEPSSTRSDGPESNAERGGLWGLFFSTAGLFLQPFGVLLSIFGIAQGQRARRAARQNQATAPGATMSVIIGGLGVALSIVYISFNIVLWDERSAWDSCSSQAHTVKIQDQCDATLQQAVSERLGISEERAESFLPALGMSVGTP</sequence>
<protein>
    <recommendedName>
        <fullName evidence="4">DUF4190 domain-containing protein</fullName>
    </recommendedName>
</protein>
<feature type="transmembrane region" description="Helical" evidence="1">
    <location>
        <begin position="68"/>
        <end position="91"/>
    </location>
</feature>
<evidence type="ECO:0000313" key="3">
    <source>
        <dbReference type="Proteomes" id="UP001500908"/>
    </source>
</evidence>
<gene>
    <name evidence="2" type="ORF">GCM10022402_48890</name>
</gene>
<reference evidence="3" key="1">
    <citation type="journal article" date="2019" name="Int. J. Syst. Evol. Microbiol.">
        <title>The Global Catalogue of Microorganisms (GCM) 10K type strain sequencing project: providing services to taxonomists for standard genome sequencing and annotation.</title>
        <authorList>
            <consortium name="The Broad Institute Genomics Platform"/>
            <consortium name="The Broad Institute Genome Sequencing Center for Infectious Disease"/>
            <person name="Wu L."/>
            <person name="Ma J."/>
        </authorList>
    </citation>
    <scope>NUCLEOTIDE SEQUENCE [LARGE SCALE GENOMIC DNA]</scope>
    <source>
        <strain evidence="3">JCM 17137</strain>
    </source>
</reference>
<dbReference type="RefSeq" id="WP_344977222.1">
    <property type="nucleotide sequence ID" value="NZ_BAABDD010000049.1"/>
</dbReference>
<name>A0ABP7GJN7_9ACTN</name>
<keyword evidence="1" id="KW-0472">Membrane</keyword>
<feature type="transmembrane region" description="Helical" evidence="1">
    <location>
        <begin position="20"/>
        <end position="47"/>
    </location>
</feature>
<accession>A0ABP7GJN7</accession>
<evidence type="ECO:0000313" key="2">
    <source>
        <dbReference type="EMBL" id="GAA3765878.1"/>
    </source>
</evidence>
<organism evidence="2 3">
    <name type="scientific">Salinactinospora qingdaonensis</name>
    <dbReference type="NCBI Taxonomy" id="702744"/>
    <lineage>
        <taxon>Bacteria</taxon>
        <taxon>Bacillati</taxon>
        <taxon>Actinomycetota</taxon>
        <taxon>Actinomycetes</taxon>
        <taxon>Streptosporangiales</taxon>
        <taxon>Nocardiopsidaceae</taxon>
        <taxon>Salinactinospora</taxon>
    </lineage>
</organism>
<dbReference type="EMBL" id="BAABDD010000049">
    <property type="protein sequence ID" value="GAA3765878.1"/>
    <property type="molecule type" value="Genomic_DNA"/>
</dbReference>